<dbReference type="InterPro" id="IPR011033">
    <property type="entry name" value="PRC_barrel-like_sf"/>
</dbReference>
<evidence type="ECO:0000313" key="2">
    <source>
        <dbReference type="EMBL" id="AWB50617.1"/>
    </source>
</evidence>
<dbReference type="PANTHER" id="PTHR36505:SF1">
    <property type="entry name" value="BLR1072 PROTEIN"/>
    <property type="match status" value="1"/>
</dbReference>
<dbReference type="Pfam" id="PF05239">
    <property type="entry name" value="PRC"/>
    <property type="match status" value="1"/>
</dbReference>
<gene>
    <name evidence="2" type="ORF">HYN69_18625</name>
</gene>
<feature type="domain" description="PRC-barrel" evidence="1">
    <location>
        <begin position="13"/>
        <end position="88"/>
    </location>
</feature>
<dbReference type="RefSeq" id="WP_108437422.1">
    <property type="nucleotide sequence ID" value="NZ_CP028919.1"/>
</dbReference>
<organism evidence="2 3">
    <name type="scientific">Paragemmobacter aquarius</name>
    <dbReference type="NCBI Taxonomy" id="2169400"/>
    <lineage>
        <taxon>Bacteria</taxon>
        <taxon>Pseudomonadati</taxon>
        <taxon>Pseudomonadota</taxon>
        <taxon>Alphaproteobacteria</taxon>
        <taxon>Rhodobacterales</taxon>
        <taxon>Paracoccaceae</taxon>
        <taxon>Paragemmobacter</taxon>
    </lineage>
</organism>
<sequence length="119" mass="13209">MQDSEASGHSLVSSDDVVGTEVYNTSGEHIGAIDHVMIDKISGKIAYAVMGFGGVLGIGEEHYPVPWAALRYEVSQGGFVTDVTPEQLENAPRRDDGWYGSRDWEIRTHDNYGIPYYWI</sequence>
<name>A0A2S0US37_9RHOB</name>
<dbReference type="Gene3D" id="2.30.30.240">
    <property type="entry name" value="PRC-barrel domain"/>
    <property type="match status" value="1"/>
</dbReference>
<dbReference type="PANTHER" id="PTHR36505">
    <property type="entry name" value="BLR1072 PROTEIN"/>
    <property type="match status" value="1"/>
</dbReference>
<protein>
    <submittedName>
        <fullName evidence="2">Photosystem reaction center subunit H</fullName>
    </submittedName>
</protein>
<keyword evidence="2" id="KW-0614">Plasmid</keyword>
<dbReference type="InterPro" id="IPR027275">
    <property type="entry name" value="PRC-brl_dom"/>
</dbReference>
<dbReference type="EMBL" id="CP028919">
    <property type="protein sequence ID" value="AWB50617.1"/>
    <property type="molecule type" value="Genomic_DNA"/>
</dbReference>
<dbReference type="Proteomes" id="UP000244496">
    <property type="component" value="Plasmid unnamed1"/>
</dbReference>
<geneLocation type="plasmid" evidence="2 3">
    <name>unnamed1</name>
</geneLocation>
<dbReference type="OrthoDB" id="7274881at2"/>
<evidence type="ECO:0000259" key="1">
    <source>
        <dbReference type="Pfam" id="PF05239"/>
    </source>
</evidence>
<dbReference type="KEGG" id="geh:HYN69_18625"/>
<reference evidence="2 3" key="1">
    <citation type="submission" date="2018-04" db="EMBL/GenBank/DDBJ databases">
        <title>Genome sequencing of Gemmobacter.</title>
        <authorList>
            <person name="Yi H."/>
            <person name="Baek M.-G."/>
        </authorList>
    </citation>
    <scope>NUCLEOTIDE SEQUENCE [LARGE SCALE GENOMIC DNA]</scope>
    <source>
        <strain evidence="2 3">HYN0069</strain>
        <plasmid evidence="2 3">unnamed1</plasmid>
    </source>
</reference>
<keyword evidence="3" id="KW-1185">Reference proteome</keyword>
<evidence type="ECO:0000313" key="3">
    <source>
        <dbReference type="Proteomes" id="UP000244496"/>
    </source>
</evidence>
<dbReference type="SUPFAM" id="SSF50346">
    <property type="entry name" value="PRC-barrel domain"/>
    <property type="match status" value="1"/>
</dbReference>
<proteinExistence type="predicted"/>
<dbReference type="AlphaFoldDB" id="A0A2S0US37"/>
<accession>A0A2S0US37</accession>